<dbReference type="EMBL" id="BMAW01012816">
    <property type="protein sequence ID" value="GFT30579.1"/>
    <property type="molecule type" value="Genomic_DNA"/>
</dbReference>
<evidence type="ECO:0000256" key="5">
    <source>
        <dbReference type="ARBA" id="ARBA00010617"/>
    </source>
</evidence>
<dbReference type="InterPro" id="IPR050182">
    <property type="entry name" value="Cytochrome_P450_fam2"/>
</dbReference>
<protein>
    <submittedName>
        <fullName evidence="17">Cytochrome P450 18a1</fullName>
    </submittedName>
</protein>
<comment type="caution">
    <text evidence="17">The sequence shown here is derived from an EMBL/GenBank/DDBJ whole genome shotgun (WGS) entry which is preliminary data.</text>
</comment>
<dbReference type="PROSITE" id="PS00086">
    <property type="entry name" value="CYTOCHROME_P450"/>
    <property type="match status" value="1"/>
</dbReference>
<keyword evidence="18" id="KW-1185">Reference proteome</keyword>
<comment type="similarity">
    <text evidence="5 15">Belongs to the cytochrome P450 family.</text>
</comment>
<evidence type="ECO:0000256" key="16">
    <source>
        <dbReference type="SAM" id="Phobius"/>
    </source>
</evidence>
<keyword evidence="16" id="KW-0812">Transmembrane</keyword>
<keyword evidence="6 14" id="KW-0349">Heme</keyword>
<evidence type="ECO:0000256" key="9">
    <source>
        <dbReference type="ARBA" id="ARBA00022848"/>
    </source>
</evidence>
<evidence type="ECO:0000256" key="10">
    <source>
        <dbReference type="ARBA" id="ARBA00023002"/>
    </source>
</evidence>
<evidence type="ECO:0000256" key="1">
    <source>
        <dbReference type="ARBA" id="ARBA00001971"/>
    </source>
</evidence>
<dbReference type="SUPFAM" id="SSF48264">
    <property type="entry name" value="Cytochrome P450"/>
    <property type="match status" value="1"/>
</dbReference>
<sequence>MEFETIQKYFNTTDFGSATNVLLFTIGCLILVNFLQKLIKRLNILRKGPLGPVGLPIVGYSPFLGEEPHKAFWKMKDKYGDIIGIYLGPKYSIILNEYAVAKEVLSHPYALDRAVELFSGLGGLGFGSENGEAWHEQRKFCLSAARNLGLGKGPWEDLIMEETATFVEEVHKLKGKPTDITHTLVSSLNASVISLLVGRHLKKDGDGSKIQLCADFADVALKYIAPSNLTSVIPGLRRLFEIFKISGFDIAAKTSKEFGLFMREEIDRHKTSPGLRDIEDFINSYLVKLSTSKTKDTKNYFSENMLKGNLTALFLGASDTIASSLNYLFRLMCKYRDIQDKIYAELIEAVGKDGKVRYEERHKIPYTFAVLMETQRFVSVARLSGTRRASQDFYIRGYLIPKGADIIANLWALHHDPKYWDKPDEFRPERFLTDGGTKISKQPPSFAPFSFGKRNCPGETIAWMGLVSYFTAIVKNFEISVPSGMKLEMKEVSSLVAHLDPQPLCFKPRNN</sequence>
<evidence type="ECO:0000256" key="2">
    <source>
        <dbReference type="ARBA" id="ARBA00003690"/>
    </source>
</evidence>
<keyword evidence="7 14" id="KW-0479">Metal-binding</keyword>
<evidence type="ECO:0000256" key="11">
    <source>
        <dbReference type="ARBA" id="ARBA00023004"/>
    </source>
</evidence>
<evidence type="ECO:0000313" key="18">
    <source>
        <dbReference type="Proteomes" id="UP000887013"/>
    </source>
</evidence>
<keyword evidence="13 16" id="KW-0472">Membrane</keyword>
<feature type="transmembrane region" description="Helical" evidence="16">
    <location>
        <begin position="15"/>
        <end position="35"/>
    </location>
</feature>
<keyword evidence="11 14" id="KW-0408">Iron</keyword>
<dbReference type="PANTHER" id="PTHR24300">
    <property type="entry name" value="CYTOCHROME P450 508A4-RELATED"/>
    <property type="match status" value="1"/>
</dbReference>
<dbReference type="AlphaFoldDB" id="A0A8X6NTS5"/>
<dbReference type="FunFam" id="1.10.630.10:FF:000238">
    <property type="entry name" value="Cytochrome P450 2A6"/>
    <property type="match status" value="1"/>
</dbReference>
<keyword evidence="8" id="KW-0256">Endoplasmic reticulum</keyword>
<organism evidence="17 18">
    <name type="scientific">Nephila pilipes</name>
    <name type="common">Giant wood spider</name>
    <name type="synonym">Nephila maculata</name>
    <dbReference type="NCBI Taxonomy" id="299642"/>
    <lineage>
        <taxon>Eukaryota</taxon>
        <taxon>Metazoa</taxon>
        <taxon>Ecdysozoa</taxon>
        <taxon>Arthropoda</taxon>
        <taxon>Chelicerata</taxon>
        <taxon>Arachnida</taxon>
        <taxon>Araneae</taxon>
        <taxon>Araneomorphae</taxon>
        <taxon>Entelegynae</taxon>
        <taxon>Araneoidea</taxon>
        <taxon>Nephilidae</taxon>
        <taxon>Nephila</taxon>
    </lineage>
</organism>
<comment type="function">
    <text evidence="2">May be involved in the metabolism of insect hormones and in the breakdown of synthetic insecticides.</text>
</comment>
<evidence type="ECO:0000256" key="14">
    <source>
        <dbReference type="PIRSR" id="PIRSR602401-1"/>
    </source>
</evidence>
<dbReference type="PRINTS" id="PR00463">
    <property type="entry name" value="EP450I"/>
</dbReference>
<dbReference type="Gene3D" id="1.10.630.10">
    <property type="entry name" value="Cytochrome P450"/>
    <property type="match status" value="1"/>
</dbReference>
<dbReference type="GO" id="GO:0006805">
    <property type="term" value="P:xenobiotic metabolic process"/>
    <property type="evidence" value="ECO:0007669"/>
    <property type="project" value="TreeGrafter"/>
</dbReference>
<keyword evidence="12 15" id="KW-0503">Monooxygenase</keyword>
<gene>
    <name evidence="17" type="primary">Cyp18a1</name>
    <name evidence="17" type="ORF">NPIL_199771</name>
</gene>
<dbReference type="Pfam" id="PF00067">
    <property type="entry name" value="p450"/>
    <property type="match status" value="1"/>
</dbReference>
<keyword evidence="16" id="KW-1133">Transmembrane helix</keyword>
<dbReference type="PANTHER" id="PTHR24300:SF375">
    <property type="entry name" value="CYTOCHROME P450 FAMILY"/>
    <property type="match status" value="1"/>
</dbReference>
<name>A0A8X6NTS5_NEPPI</name>
<dbReference type="GO" id="GO:0005506">
    <property type="term" value="F:iron ion binding"/>
    <property type="evidence" value="ECO:0007669"/>
    <property type="project" value="InterPro"/>
</dbReference>
<dbReference type="InterPro" id="IPR036396">
    <property type="entry name" value="Cyt_P450_sf"/>
</dbReference>
<feature type="binding site" description="axial binding residue" evidence="14">
    <location>
        <position position="456"/>
    </location>
    <ligand>
        <name>heme</name>
        <dbReference type="ChEBI" id="CHEBI:30413"/>
    </ligand>
    <ligandPart>
        <name>Fe</name>
        <dbReference type="ChEBI" id="CHEBI:18248"/>
    </ligandPart>
</feature>
<evidence type="ECO:0000256" key="8">
    <source>
        <dbReference type="ARBA" id="ARBA00022824"/>
    </source>
</evidence>
<dbReference type="GO" id="GO:0020037">
    <property type="term" value="F:heme binding"/>
    <property type="evidence" value="ECO:0007669"/>
    <property type="project" value="InterPro"/>
</dbReference>
<comment type="cofactor">
    <cofactor evidence="1 14">
        <name>heme</name>
        <dbReference type="ChEBI" id="CHEBI:30413"/>
    </cofactor>
</comment>
<dbReference type="PRINTS" id="PR00385">
    <property type="entry name" value="P450"/>
</dbReference>
<evidence type="ECO:0000256" key="4">
    <source>
        <dbReference type="ARBA" id="ARBA00004406"/>
    </source>
</evidence>
<proteinExistence type="inferred from homology"/>
<dbReference type="GO" id="GO:0005789">
    <property type="term" value="C:endoplasmic reticulum membrane"/>
    <property type="evidence" value="ECO:0007669"/>
    <property type="project" value="UniProtKB-SubCell"/>
</dbReference>
<keyword evidence="10 15" id="KW-0560">Oxidoreductase</keyword>
<keyword evidence="9" id="KW-0492">Microsome</keyword>
<evidence type="ECO:0000256" key="13">
    <source>
        <dbReference type="ARBA" id="ARBA00023136"/>
    </source>
</evidence>
<dbReference type="GO" id="GO:0006082">
    <property type="term" value="P:organic acid metabolic process"/>
    <property type="evidence" value="ECO:0007669"/>
    <property type="project" value="TreeGrafter"/>
</dbReference>
<evidence type="ECO:0000313" key="17">
    <source>
        <dbReference type="EMBL" id="GFT30579.1"/>
    </source>
</evidence>
<comment type="subcellular location">
    <subcellularLocation>
        <location evidence="4">Endoplasmic reticulum membrane</location>
        <topology evidence="4">Peripheral membrane protein</topology>
    </subcellularLocation>
    <subcellularLocation>
        <location evidence="3">Microsome membrane</location>
        <topology evidence="3">Peripheral membrane protein</topology>
    </subcellularLocation>
</comment>
<dbReference type="InterPro" id="IPR002401">
    <property type="entry name" value="Cyt_P450_E_grp-I"/>
</dbReference>
<accession>A0A8X6NTS5</accession>
<dbReference type="Proteomes" id="UP000887013">
    <property type="component" value="Unassembled WGS sequence"/>
</dbReference>
<evidence type="ECO:0000256" key="15">
    <source>
        <dbReference type="RuleBase" id="RU000461"/>
    </source>
</evidence>
<evidence type="ECO:0000256" key="12">
    <source>
        <dbReference type="ARBA" id="ARBA00023033"/>
    </source>
</evidence>
<reference evidence="17" key="1">
    <citation type="submission" date="2020-08" db="EMBL/GenBank/DDBJ databases">
        <title>Multicomponent nature underlies the extraordinary mechanical properties of spider dragline silk.</title>
        <authorList>
            <person name="Kono N."/>
            <person name="Nakamura H."/>
            <person name="Mori M."/>
            <person name="Yoshida Y."/>
            <person name="Ohtoshi R."/>
            <person name="Malay A.D."/>
            <person name="Moran D.A.P."/>
            <person name="Tomita M."/>
            <person name="Numata K."/>
            <person name="Arakawa K."/>
        </authorList>
    </citation>
    <scope>NUCLEOTIDE SEQUENCE</scope>
</reference>
<dbReference type="InterPro" id="IPR017972">
    <property type="entry name" value="Cyt_P450_CS"/>
</dbReference>
<evidence type="ECO:0000256" key="3">
    <source>
        <dbReference type="ARBA" id="ARBA00004174"/>
    </source>
</evidence>
<evidence type="ECO:0000256" key="6">
    <source>
        <dbReference type="ARBA" id="ARBA00022617"/>
    </source>
</evidence>
<dbReference type="InterPro" id="IPR001128">
    <property type="entry name" value="Cyt_P450"/>
</dbReference>
<dbReference type="GO" id="GO:0016712">
    <property type="term" value="F:oxidoreductase activity, acting on paired donors, with incorporation or reduction of molecular oxygen, reduced flavin or flavoprotein as one donor, and incorporation of one atom of oxygen"/>
    <property type="evidence" value="ECO:0007669"/>
    <property type="project" value="TreeGrafter"/>
</dbReference>
<evidence type="ECO:0000256" key="7">
    <source>
        <dbReference type="ARBA" id="ARBA00022723"/>
    </source>
</evidence>
<dbReference type="OrthoDB" id="6422850at2759"/>